<keyword evidence="1" id="KW-0812">Transmembrane</keyword>
<proteinExistence type="predicted"/>
<feature type="transmembrane region" description="Helical" evidence="1">
    <location>
        <begin position="49"/>
        <end position="68"/>
    </location>
</feature>
<sequence length="70" mass="8191">MEAQLSINHHRCHRLFMNQLAFPIVYCPCTGLTHALGRFGISTFIVLHWVWFVHPCNVLIFFPTRLLVLL</sequence>
<keyword evidence="3" id="KW-1185">Reference proteome</keyword>
<evidence type="ECO:0000313" key="3">
    <source>
        <dbReference type="Proteomes" id="UP000811609"/>
    </source>
</evidence>
<gene>
    <name evidence="2" type="ORF">CIPAW_16G112400</name>
</gene>
<organism evidence="2 3">
    <name type="scientific">Carya illinoinensis</name>
    <name type="common">Pecan</name>
    <dbReference type="NCBI Taxonomy" id="32201"/>
    <lineage>
        <taxon>Eukaryota</taxon>
        <taxon>Viridiplantae</taxon>
        <taxon>Streptophyta</taxon>
        <taxon>Embryophyta</taxon>
        <taxon>Tracheophyta</taxon>
        <taxon>Spermatophyta</taxon>
        <taxon>Magnoliopsida</taxon>
        <taxon>eudicotyledons</taxon>
        <taxon>Gunneridae</taxon>
        <taxon>Pentapetalae</taxon>
        <taxon>rosids</taxon>
        <taxon>fabids</taxon>
        <taxon>Fagales</taxon>
        <taxon>Juglandaceae</taxon>
        <taxon>Carya</taxon>
    </lineage>
</organism>
<keyword evidence="1" id="KW-0472">Membrane</keyword>
<dbReference type="EMBL" id="CM031824">
    <property type="protein sequence ID" value="KAG6625646.1"/>
    <property type="molecule type" value="Genomic_DNA"/>
</dbReference>
<protein>
    <submittedName>
        <fullName evidence="2">Uncharacterized protein</fullName>
    </submittedName>
</protein>
<comment type="caution">
    <text evidence="2">The sequence shown here is derived from an EMBL/GenBank/DDBJ whole genome shotgun (WGS) entry which is preliminary data.</text>
</comment>
<name>A0A8T1N300_CARIL</name>
<evidence type="ECO:0000313" key="2">
    <source>
        <dbReference type="EMBL" id="KAG6625646.1"/>
    </source>
</evidence>
<feature type="transmembrane region" description="Helical" evidence="1">
    <location>
        <begin position="20"/>
        <end position="37"/>
    </location>
</feature>
<dbReference type="AlphaFoldDB" id="A0A8T1N300"/>
<evidence type="ECO:0000256" key="1">
    <source>
        <dbReference type="SAM" id="Phobius"/>
    </source>
</evidence>
<accession>A0A8T1N300</accession>
<keyword evidence="1" id="KW-1133">Transmembrane helix</keyword>
<dbReference type="Proteomes" id="UP000811609">
    <property type="component" value="Chromosome 16"/>
</dbReference>
<reference evidence="2" key="1">
    <citation type="submission" date="2020-12" db="EMBL/GenBank/DDBJ databases">
        <title>WGS assembly of Carya illinoinensis cv. Pawnee.</title>
        <authorList>
            <person name="Platts A."/>
            <person name="Shu S."/>
            <person name="Wright S."/>
            <person name="Barry K."/>
            <person name="Edger P."/>
            <person name="Pires J.C."/>
            <person name="Schmutz J."/>
        </authorList>
    </citation>
    <scope>NUCLEOTIDE SEQUENCE</scope>
    <source>
        <tissue evidence="2">Leaf</tissue>
    </source>
</reference>